<accession>A0A942Y9R8</accession>
<dbReference type="SUPFAM" id="SSF50104">
    <property type="entry name" value="Translation proteins SH3-like domain"/>
    <property type="match status" value="1"/>
</dbReference>
<dbReference type="InterPro" id="IPR008991">
    <property type="entry name" value="Translation_prot_SH3-like_sf"/>
</dbReference>
<name>A0A942Y9R8_9BACI</name>
<protein>
    <recommendedName>
        <fullName evidence="2">KOW domain-containing protein</fullName>
    </recommendedName>
</protein>
<comment type="caution">
    <text evidence="1">The sequence shown here is derived from an EMBL/GenBank/DDBJ whole genome shotgun (WGS) entry which is preliminary data.</text>
</comment>
<organism evidence="1">
    <name type="scientific">Neobacillus citreus</name>
    <dbReference type="NCBI Taxonomy" id="2833578"/>
    <lineage>
        <taxon>Bacteria</taxon>
        <taxon>Bacillati</taxon>
        <taxon>Bacillota</taxon>
        <taxon>Bacilli</taxon>
        <taxon>Bacillales</taxon>
        <taxon>Bacillaceae</taxon>
        <taxon>Neobacillus</taxon>
    </lineage>
</organism>
<sequence length="56" mass="6234">MNDFAIGDTVQVAGPRMRGNVGTVVFIDVQRGRVLVRFGPVTQDFFSPGELEHFRP</sequence>
<reference evidence="1" key="1">
    <citation type="submission" date="2021-05" db="EMBL/GenBank/DDBJ databases">
        <title>Novel Bacillus species.</title>
        <authorList>
            <person name="Liu G."/>
        </authorList>
    </citation>
    <scope>NUCLEOTIDE SEQUENCE</scope>
    <source>
        <strain evidence="1">FJAT-50051</strain>
    </source>
</reference>
<evidence type="ECO:0008006" key="2">
    <source>
        <dbReference type="Google" id="ProtNLM"/>
    </source>
</evidence>
<dbReference type="AlphaFoldDB" id="A0A942Y9R8"/>
<dbReference type="EMBL" id="JAGYPE010000002">
    <property type="protein sequence ID" value="MBS4182110.1"/>
    <property type="molecule type" value="Genomic_DNA"/>
</dbReference>
<proteinExistence type="predicted"/>
<evidence type="ECO:0000313" key="1">
    <source>
        <dbReference type="EMBL" id="MBS4182110.1"/>
    </source>
</evidence>
<gene>
    <name evidence="1" type="ORF">KHB02_12005</name>
</gene>